<accession>A0ABT2EM69</accession>
<evidence type="ECO:0000313" key="2">
    <source>
        <dbReference type="EMBL" id="MCS3919011.1"/>
    </source>
</evidence>
<keyword evidence="2" id="KW-0413">Isomerase</keyword>
<organism evidence="2 3">
    <name type="scientific">Candidatus Fervidibacter sacchari</name>
    <dbReference type="NCBI Taxonomy" id="1448929"/>
    <lineage>
        <taxon>Bacteria</taxon>
        <taxon>Candidatus Fervidibacterota</taxon>
        <taxon>Candidatus Fervidibacter</taxon>
    </lineage>
</organism>
<keyword evidence="3" id="KW-1185">Reference proteome</keyword>
<dbReference type="PANTHER" id="PTHR12110:SF21">
    <property type="entry name" value="XYLOSE ISOMERASE-LIKE TIM BARREL DOMAIN-CONTAINING PROTEIN"/>
    <property type="match status" value="1"/>
</dbReference>
<dbReference type="RefSeq" id="WP_259095092.1">
    <property type="nucleotide sequence ID" value="NZ_JANUCP010000002.1"/>
</dbReference>
<dbReference type="InterPro" id="IPR036237">
    <property type="entry name" value="Xyl_isomerase-like_sf"/>
</dbReference>
<dbReference type="InterPro" id="IPR013022">
    <property type="entry name" value="Xyl_isomerase-like_TIM-brl"/>
</dbReference>
<gene>
    <name evidence="2" type="ORF">M2350_001411</name>
</gene>
<dbReference type="Proteomes" id="UP001204798">
    <property type="component" value="Unassembled WGS sequence"/>
</dbReference>
<dbReference type="PANTHER" id="PTHR12110">
    <property type="entry name" value="HYDROXYPYRUVATE ISOMERASE"/>
    <property type="match status" value="1"/>
</dbReference>
<comment type="caution">
    <text evidence="2">The sequence shown here is derived from an EMBL/GenBank/DDBJ whole genome shotgun (WGS) entry which is preliminary data.</text>
</comment>
<reference evidence="2 3" key="1">
    <citation type="submission" date="2022-08" db="EMBL/GenBank/DDBJ databases">
        <title>Bacterial and archaeal communities from various locations to study Microbial Dark Matter (Phase II).</title>
        <authorList>
            <person name="Stepanauskas R."/>
        </authorList>
    </citation>
    <scope>NUCLEOTIDE SEQUENCE [LARGE SCALE GENOMIC DNA]</scope>
    <source>
        <strain evidence="2 3">PD1</strain>
    </source>
</reference>
<protein>
    <submittedName>
        <fullName evidence="2">Sugar phosphate isomerase/epimerase</fullName>
    </submittedName>
</protein>
<evidence type="ECO:0000259" key="1">
    <source>
        <dbReference type="Pfam" id="PF01261"/>
    </source>
</evidence>
<sequence length="281" mass="31984">MAVVLIGFLTAPFQDVAFKDVVKFAAENGFGGMEVVAGFRHGHIDAEQVLKDKGRSVKRILKGTGIQITSLARYGNPLDPDQQKREAFLNELKMVVDAADVLEVPVVCTLAGFPLPGKTKMQTIEQDAPSVFIPLCEYAEKRGIKIALENWFETNLQGLHHFERLFEVVPNENFGLNFDPSHLVHQDIDYIAAVERFASRIFHTHAKDTQIYEHKRRWIGNYERGWWRYVIPGYGVIDWGRYIGTLRRVGYDGVLSIEHEDAAFPRELGFVKGKEYLSQFV</sequence>
<name>A0ABT2EM69_9BACT</name>
<dbReference type="GO" id="GO:0016853">
    <property type="term" value="F:isomerase activity"/>
    <property type="evidence" value="ECO:0007669"/>
    <property type="project" value="UniProtKB-KW"/>
</dbReference>
<dbReference type="EMBL" id="JANUCP010000002">
    <property type="protein sequence ID" value="MCS3919011.1"/>
    <property type="molecule type" value="Genomic_DNA"/>
</dbReference>
<proteinExistence type="predicted"/>
<dbReference type="Pfam" id="PF01261">
    <property type="entry name" value="AP_endonuc_2"/>
    <property type="match status" value="1"/>
</dbReference>
<dbReference type="InterPro" id="IPR050312">
    <property type="entry name" value="IolE/XylAMocC-like"/>
</dbReference>
<feature type="domain" description="Xylose isomerase-like TIM barrel" evidence="1">
    <location>
        <begin position="23"/>
        <end position="278"/>
    </location>
</feature>
<dbReference type="Gene3D" id="3.20.20.150">
    <property type="entry name" value="Divalent-metal-dependent TIM barrel enzymes"/>
    <property type="match status" value="1"/>
</dbReference>
<evidence type="ECO:0000313" key="3">
    <source>
        <dbReference type="Proteomes" id="UP001204798"/>
    </source>
</evidence>
<dbReference type="SUPFAM" id="SSF51658">
    <property type="entry name" value="Xylose isomerase-like"/>
    <property type="match status" value="1"/>
</dbReference>